<evidence type="ECO:0000313" key="2">
    <source>
        <dbReference type="Proteomes" id="UP000016160"/>
    </source>
</evidence>
<organism evidence="1 2">
    <name type="scientific">Formosa agariphila (strain DSM 15362 / KCTC 12365 / LMG 23005 / KMM 3901 / M-2Alg 35-1)</name>
    <dbReference type="NCBI Taxonomy" id="1347342"/>
    <lineage>
        <taxon>Bacteria</taxon>
        <taxon>Pseudomonadati</taxon>
        <taxon>Bacteroidota</taxon>
        <taxon>Flavobacteriia</taxon>
        <taxon>Flavobacteriales</taxon>
        <taxon>Flavobacteriaceae</taxon>
        <taxon>Formosa</taxon>
    </lineage>
</organism>
<dbReference type="OrthoDB" id="159745at2"/>
<dbReference type="PATRIC" id="fig|1347342.6.peg.1153"/>
<dbReference type="RefSeq" id="WP_038528448.1">
    <property type="nucleotide sequence ID" value="NZ_HG315671.1"/>
</dbReference>
<dbReference type="STRING" id="1347342.BN863_11440"/>
<accession>T2KKB8</accession>
<evidence type="ECO:0000313" key="1">
    <source>
        <dbReference type="EMBL" id="CDF78856.1"/>
    </source>
</evidence>
<proteinExistence type="predicted"/>
<dbReference type="Proteomes" id="UP000016160">
    <property type="component" value="Chromosome"/>
</dbReference>
<protein>
    <submittedName>
        <fullName evidence="1">Uncharacterized protein</fullName>
    </submittedName>
</protein>
<gene>
    <name evidence="1" type="ORF">BN863_11440</name>
</gene>
<sequence length="171" mass="18644">MSKLDQYTDEEWNKISALPQLVGGIIAGADSSGLVGSTKEMFETAKSYIGGREQFPNNTLIQAIVPNTTDPKAAIDDVKGQRKRILDHIKGYGVKSKEELAVKVLADCSATMHLLKEKESEETVTEYKTWLLNIAENVANAGTEGDFLGFGGVQFSDKEKAVFNTLKETLG</sequence>
<dbReference type="eggNOG" id="ENOG50334J9">
    <property type="taxonomic scope" value="Bacteria"/>
</dbReference>
<reference evidence="1 2" key="1">
    <citation type="journal article" date="2013" name="Appl. Environ. Microbiol.">
        <title>The genome of the alga-associated marine flavobacterium Formosa agariphila KMM 3901T reveals a broad potential for degradation of algal polysaccharides.</title>
        <authorList>
            <person name="Mann A.J."/>
            <person name="Hahnke R.L."/>
            <person name="Huang S."/>
            <person name="Werner J."/>
            <person name="Xing P."/>
            <person name="Barbeyron T."/>
            <person name="Huettel B."/>
            <person name="Stueber K."/>
            <person name="Reinhardt R."/>
            <person name="Harder J."/>
            <person name="Gloeckner F.O."/>
            <person name="Amann R.I."/>
            <person name="Teeling H."/>
        </authorList>
    </citation>
    <scope>NUCLEOTIDE SEQUENCE [LARGE SCALE GENOMIC DNA]</scope>
    <source>
        <strain evidence="2">DSM 15362 / KCTC 12365 / LMG 23005 / KMM 3901</strain>
    </source>
</reference>
<name>T2KKB8_FORAG</name>
<dbReference type="AlphaFoldDB" id="T2KKB8"/>
<dbReference type="EMBL" id="HG315671">
    <property type="protein sequence ID" value="CDF78856.1"/>
    <property type="molecule type" value="Genomic_DNA"/>
</dbReference>
<dbReference type="HOGENOM" id="CLU_114869_0_0_10"/>
<keyword evidence="2" id="KW-1185">Reference proteome</keyword>